<protein>
    <submittedName>
        <fullName evidence="2">Uncharacterized protein</fullName>
    </submittedName>
</protein>
<sequence length="206" mass="22470">MAHHHETSPVTGVKILTCFLTTATTGLHHLTGEIPLKEFVSGSPELSSLKETDRGGSSQHSLPPLYARSIIFAFGLTIILLLHIFLGDSLAGLQDGVPGMLRGLHHAQSLYSIVGGCGRQSSRCCQRRFQCVFRSRLPNLAGALEADLSNCYDGNFSQERVDEVIHFQNSSNSHAELLCHNTSDSHRTLHDFTSTPSSLSCRPDES</sequence>
<accession>A0A9N7UV59</accession>
<organism evidence="2 3">
    <name type="scientific">Pleuronectes platessa</name>
    <name type="common">European plaice</name>
    <dbReference type="NCBI Taxonomy" id="8262"/>
    <lineage>
        <taxon>Eukaryota</taxon>
        <taxon>Metazoa</taxon>
        <taxon>Chordata</taxon>
        <taxon>Craniata</taxon>
        <taxon>Vertebrata</taxon>
        <taxon>Euteleostomi</taxon>
        <taxon>Actinopterygii</taxon>
        <taxon>Neopterygii</taxon>
        <taxon>Teleostei</taxon>
        <taxon>Neoteleostei</taxon>
        <taxon>Acanthomorphata</taxon>
        <taxon>Carangaria</taxon>
        <taxon>Pleuronectiformes</taxon>
        <taxon>Pleuronectoidei</taxon>
        <taxon>Pleuronectidae</taxon>
        <taxon>Pleuronectes</taxon>
    </lineage>
</organism>
<evidence type="ECO:0000313" key="2">
    <source>
        <dbReference type="EMBL" id="CAB1439967.1"/>
    </source>
</evidence>
<evidence type="ECO:0000313" key="3">
    <source>
        <dbReference type="Proteomes" id="UP001153269"/>
    </source>
</evidence>
<name>A0A9N7UV59_PLEPL</name>
<keyword evidence="1" id="KW-1133">Transmembrane helix</keyword>
<dbReference type="EMBL" id="CADEAL010002369">
    <property type="protein sequence ID" value="CAB1439967.1"/>
    <property type="molecule type" value="Genomic_DNA"/>
</dbReference>
<keyword evidence="1" id="KW-0472">Membrane</keyword>
<feature type="transmembrane region" description="Helical" evidence="1">
    <location>
        <begin position="65"/>
        <end position="86"/>
    </location>
</feature>
<evidence type="ECO:0000256" key="1">
    <source>
        <dbReference type="SAM" id="Phobius"/>
    </source>
</evidence>
<proteinExistence type="predicted"/>
<comment type="caution">
    <text evidence="2">The sequence shown here is derived from an EMBL/GenBank/DDBJ whole genome shotgun (WGS) entry which is preliminary data.</text>
</comment>
<reference evidence="2" key="1">
    <citation type="submission" date="2020-03" db="EMBL/GenBank/DDBJ databases">
        <authorList>
            <person name="Weist P."/>
        </authorList>
    </citation>
    <scope>NUCLEOTIDE SEQUENCE</scope>
</reference>
<keyword evidence="3" id="KW-1185">Reference proteome</keyword>
<keyword evidence="1" id="KW-0812">Transmembrane</keyword>
<dbReference type="AlphaFoldDB" id="A0A9N7UV59"/>
<gene>
    <name evidence="2" type="ORF">PLEPLA_LOCUS27733</name>
</gene>
<dbReference type="Proteomes" id="UP001153269">
    <property type="component" value="Unassembled WGS sequence"/>
</dbReference>